<dbReference type="EMBL" id="BLLF01000234">
    <property type="protein sequence ID" value="GFH09442.1"/>
    <property type="molecule type" value="Genomic_DNA"/>
</dbReference>
<evidence type="ECO:0000313" key="2">
    <source>
        <dbReference type="Proteomes" id="UP000485058"/>
    </source>
</evidence>
<reference evidence="1 2" key="1">
    <citation type="submission" date="2020-02" db="EMBL/GenBank/DDBJ databases">
        <title>Draft genome sequence of Haematococcus lacustris strain NIES-144.</title>
        <authorList>
            <person name="Morimoto D."/>
            <person name="Nakagawa S."/>
            <person name="Yoshida T."/>
            <person name="Sawayama S."/>
        </authorList>
    </citation>
    <scope>NUCLEOTIDE SEQUENCE [LARGE SCALE GENOMIC DNA]</scope>
    <source>
        <strain evidence="1 2">NIES-144</strain>
    </source>
</reference>
<comment type="caution">
    <text evidence="1">The sequence shown here is derived from an EMBL/GenBank/DDBJ whole genome shotgun (WGS) entry which is preliminary data.</text>
</comment>
<organism evidence="1 2">
    <name type="scientific">Haematococcus lacustris</name>
    <name type="common">Green alga</name>
    <name type="synonym">Haematococcus pluvialis</name>
    <dbReference type="NCBI Taxonomy" id="44745"/>
    <lineage>
        <taxon>Eukaryota</taxon>
        <taxon>Viridiplantae</taxon>
        <taxon>Chlorophyta</taxon>
        <taxon>core chlorophytes</taxon>
        <taxon>Chlorophyceae</taxon>
        <taxon>CS clade</taxon>
        <taxon>Chlamydomonadales</taxon>
        <taxon>Haematococcaceae</taxon>
        <taxon>Haematococcus</taxon>
    </lineage>
</organism>
<gene>
    <name evidence="1" type="ORF">HaLaN_04582</name>
</gene>
<accession>A0A699Z217</accession>
<sequence>MRAADEAAASSRASKLLMDLLPS</sequence>
<dbReference type="Proteomes" id="UP000485058">
    <property type="component" value="Unassembled WGS sequence"/>
</dbReference>
<keyword evidence="2" id="KW-1185">Reference proteome</keyword>
<dbReference type="AlphaFoldDB" id="A0A699Z217"/>
<evidence type="ECO:0000313" key="1">
    <source>
        <dbReference type="EMBL" id="GFH09442.1"/>
    </source>
</evidence>
<proteinExistence type="predicted"/>
<protein>
    <submittedName>
        <fullName evidence="1">Uncharacterized protein</fullName>
    </submittedName>
</protein>
<name>A0A699Z217_HAELA</name>